<evidence type="ECO:0000313" key="2">
    <source>
        <dbReference type="Proteomes" id="UP001234297"/>
    </source>
</evidence>
<proteinExistence type="predicted"/>
<dbReference type="Proteomes" id="UP001234297">
    <property type="component" value="Chromosome 10"/>
</dbReference>
<name>A0ACC2KQH4_PERAE</name>
<keyword evidence="2" id="KW-1185">Reference proteome</keyword>
<reference evidence="1 2" key="1">
    <citation type="journal article" date="2022" name="Hortic Res">
        <title>A haplotype resolved chromosomal level avocado genome allows analysis of novel avocado genes.</title>
        <authorList>
            <person name="Nath O."/>
            <person name="Fletcher S.J."/>
            <person name="Hayward A."/>
            <person name="Shaw L.M."/>
            <person name="Masouleh A.K."/>
            <person name="Furtado A."/>
            <person name="Henry R.J."/>
            <person name="Mitter N."/>
        </authorList>
    </citation>
    <scope>NUCLEOTIDE SEQUENCE [LARGE SCALE GENOMIC DNA]</scope>
    <source>
        <strain evidence="2">cv. Hass</strain>
    </source>
</reference>
<comment type="caution">
    <text evidence="1">The sequence shown here is derived from an EMBL/GenBank/DDBJ whole genome shotgun (WGS) entry which is preliminary data.</text>
</comment>
<protein>
    <submittedName>
        <fullName evidence="1">Uncharacterized protein</fullName>
    </submittedName>
</protein>
<evidence type="ECO:0000313" key="1">
    <source>
        <dbReference type="EMBL" id="KAJ8623412.1"/>
    </source>
</evidence>
<organism evidence="1 2">
    <name type="scientific">Persea americana</name>
    <name type="common">Avocado</name>
    <dbReference type="NCBI Taxonomy" id="3435"/>
    <lineage>
        <taxon>Eukaryota</taxon>
        <taxon>Viridiplantae</taxon>
        <taxon>Streptophyta</taxon>
        <taxon>Embryophyta</taxon>
        <taxon>Tracheophyta</taxon>
        <taxon>Spermatophyta</taxon>
        <taxon>Magnoliopsida</taxon>
        <taxon>Magnoliidae</taxon>
        <taxon>Laurales</taxon>
        <taxon>Lauraceae</taxon>
        <taxon>Persea</taxon>
    </lineage>
</organism>
<sequence>MGATCRFFVVILSTIAGFLLLGPCFGDGIPGSFIFGDSLVDAGNNNYIASFSKANFPPNGIDLIPYCQPTGRYTNGRTIADILGQELGLESFTPPYLAPTTVGSAVLNGVNYGSGGGGILNETGKIFGGRINFDAQIDNFANTRHDIISSIVSVLERKFVSPEMFVEAMISRYRVQITRLYNLGARKIIVVNVGPIGCIPYLRDLNPSAGDNCVAFPNQLAQAFNERLKSLVLELSSSFEGTLLVYADVYRIVWDIIQNFDSYGFECSTSACCKTAGRFGGLVPCGPASVVCPDRSKYVFWDPYHPSDATNSLIATRLIDGDSNDVFPMNVRQLARA</sequence>
<dbReference type="EMBL" id="CM056818">
    <property type="protein sequence ID" value="KAJ8623412.1"/>
    <property type="molecule type" value="Genomic_DNA"/>
</dbReference>
<gene>
    <name evidence="1" type="ORF">MRB53_031941</name>
</gene>
<accession>A0ACC2KQH4</accession>